<reference evidence="12" key="1">
    <citation type="submission" date="2022-07" db="EMBL/GenBank/DDBJ databases">
        <title>Taxonomy of Aspergillus series Nigri: significant species reduction supported by multi-species coalescent approaches.</title>
        <authorList>
            <person name="Bian C."/>
            <person name="Kusuya Y."/>
            <person name="Sklenar F."/>
            <person name="D'hooge E."/>
            <person name="Yaguchi T."/>
            <person name="Takahashi H."/>
            <person name="Hubka V."/>
        </authorList>
    </citation>
    <scope>NUCLEOTIDE SEQUENCE</scope>
    <source>
        <strain evidence="12">CBS 733.88</strain>
    </source>
</reference>
<dbReference type="GO" id="GO:0000064">
    <property type="term" value="F:L-ornithine transmembrane transporter activity"/>
    <property type="evidence" value="ECO:0007669"/>
    <property type="project" value="TreeGrafter"/>
</dbReference>
<dbReference type="AlphaFoldDB" id="A0A9W5YL20"/>
<dbReference type="Proteomes" id="UP001143548">
    <property type="component" value="Unassembled WGS sequence"/>
</dbReference>
<keyword evidence="3 11" id="KW-0813">Transport</keyword>
<dbReference type="Pfam" id="PF00153">
    <property type="entry name" value="Mito_carr"/>
    <property type="match status" value="3"/>
</dbReference>
<dbReference type="GO" id="GO:0031966">
    <property type="term" value="C:mitochondrial membrane"/>
    <property type="evidence" value="ECO:0007669"/>
    <property type="project" value="UniProtKB-SubCell"/>
</dbReference>
<evidence type="ECO:0000256" key="4">
    <source>
        <dbReference type="ARBA" id="ARBA00022692"/>
    </source>
</evidence>
<evidence type="ECO:0000313" key="13">
    <source>
        <dbReference type="Proteomes" id="UP001143548"/>
    </source>
</evidence>
<feature type="repeat" description="Solcar" evidence="10">
    <location>
        <begin position="119"/>
        <end position="211"/>
    </location>
</feature>
<keyword evidence="5" id="KW-0677">Repeat</keyword>
<evidence type="ECO:0000313" key="12">
    <source>
        <dbReference type="EMBL" id="GKZ17476.1"/>
    </source>
</evidence>
<keyword evidence="9 10" id="KW-0472">Membrane</keyword>
<comment type="subcellular location">
    <subcellularLocation>
        <location evidence="1">Mitochondrion membrane</location>
        <topology evidence="1">Multi-pass membrane protein</topology>
    </subcellularLocation>
</comment>
<keyword evidence="4 10" id="KW-0812">Transmembrane</keyword>
<accession>A0A9W5YL20</accession>
<evidence type="ECO:0000256" key="9">
    <source>
        <dbReference type="ARBA" id="ARBA00023136"/>
    </source>
</evidence>
<comment type="similarity">
    <text evidence="2 11">Belongs to the mitochondrial carrier (TC 2.A.29) family.</text>
</comment>
<dbReference type="PANTHER" id="PTHR45624:SF12">
    <property type="entry name" value="MITOCHONDRIAL ORNITHINE TRANSPORTER 1"/>
    <property type="match status" value="1"/>
</dbReference>
<evidence type="ECO:0000256" key="8">
    <source>
        <dbReference type="ARBA" id="ARBA00023128"/>
    </source>
</evidence>
<evidence type="ECO:0000256" key="7">
    <source>
        <dbReference type="ARBA" id="ARBA00022989"/>
    </source>
</evidence>
<sequence>MVAMSSTVKESPAYTSGWRDTAKDLVAGAAGGVAQVIIGQPFDLIKVRLQTQGSTNTNTTALSLTQKIWKHEGPLSFYKGSLVPLLGVGACVSIQFGAFHFFRHHIEQHNHNHQQPGNLTLSQYYLAGSLSGLTNSIISGPIEHIRIRLQTQPHGASSPSVLYTGPFDCARKIISQAGILRGLYRGQVATFIREGHGIGVWFASYEGFLSLAAQKQQMERDELPSWQIALCGGLAGEMLWLLSHPVDVTKSKMQSDGFGDQKQKYKGFREAVRMTWVGEGMAGFFFGIGPALARAMPVSAGTFAV</sequence>
<proteinExistence type="inferred from homology"/>
<evidence type="ECO:0000256" key="1">
    <source>
        <dbReference type="ARBA" id="ARBA00004225"/>
    </source>
</evidence>
<dbReference type="PROSITE" id="PS50920">
    <property type="entry name" value="SOLCAR"/>
    <property type="match status" value="3"/>
</dbReference>
<dbReference type="GO" id="GO:1990575">
    <property type="term" value="P:mitochondrial L-ornithine transmembrane transport"/>
    <property type="evidence" value="ECO:0007669"/>
    <property type="project" value="TreeGrafter"/>
</dbReference>
<evidence type="ECO:0000256" key="2">
    <source>
        <dbReference type="ARBA" id="ARBA00006375"/>
    </source>
</evidence>
<keyword evidence="8" id="KW-0496">Mitochondrion</keyword>
<dbReference type="Gene3D" id="1.50.40.10">
    <property type="entry name" value="Mitochondrial carrier domain"/>
    <property type="match status" value="2"/>
</dbReference>
<dbReference type="EMBL" id="BROQ01000005">
    <property type="protein sequence ID" value="GKZ17476.1"/>
    <property type="molecule type" value="Genomic_DNA"/>
</dbReference>
<dbReference type="InterPro" id="IPR018108">
    <property type="entry name" value="MCP_transmembrane"/>
</dbReference>
<feature type="repeat" description="Solcar" evidence="10">
    <location>
        <begin position="224"/>
        <end position="305"/>
    </location>
</feature>
<evidence type="ECO:0000256" key="10">
    <source>
        <dbReference type="PROSITE-ProRule" id="PRU00282"/>
    </source>
</evidence>
<evidence type="ECO:0000256" key="5">
    <source>
        <dbReference type="ARBA" id="ARBA00022737"/>
    </source>
</evidence>
<protein>
    <recommendedName>
        <fullName evidence="14">Mitochondrial thiamine pyrophosphate carrier 1</fullName>
    </recommendedName>
</protein>
<dbReference type="SUPFAM" id="SSF103506">
    <property type="entry name" value="Mitochondrial carrier"/>
    <property type="match status" value="1"/>
</dbReference>
<comment type="caution">
    <text evidence="12">The sequence shown here is derived from an EMBL/GenBank/DDBJ whole genome shotgun (WGS) entry which is preliminary data.</text>
</comment>
<evidence type="ECO:0008006" key="14">
    <source>
        <dbReference type="Google" id="ProtNLM"/>
    </source>
</evidence>
<dbReference type="PANTHER" id="PTHR45624">
    <property type="entry name" value="MITOCHONDRIAL BASIC AMINO ACIDS TRANSPORTER-RELATED"/>
    <property type="match status" value="1"/>
</dbReference>
<gene>
    <name evidence="12" type="ORF">AbraCBS73388_008401</name>
</gene>
<dbReference type="InterPro" id="IPR023395">
    <property type="entry name" value="MCP_dom_sf"/>
</dbReference>
<name>A0A9W5YL20_9EURO</name>
<evidence type="ECO:0000256" key="11">
    <source>
        <dbReference type="RuleBase" id="RU000488"/>
    </source>
</evidence>
<organism evidence="12 13">
    <name type="scientific">Aspergillus brasiliensis</name>
    <dbReference type="NCBI Taxonomy" id="319629"/>
    <lineage>
        <taxon>Eukaryota</taxon>
        <taxon>Fungi</taxon>
        <taxon>Dikarya</taxon>
        <taxon>Ascomycota</taxon>
        <taxon>Pezizomycotina</taxon>
        <taxon>Eurotiomycetes</taxon>
        <taxon>Eurotiomycetidae</taxon>
        <taxon>Eurotiales</taxon>
        <taxon>Aspergillaceae</taxon>
        <taxon>Aspergillus</taxon>
        <taxon>Aspergillus subgen. Circumdati</taxon>
    </lineage>
</organism>
<keyword evidence="6" id="KW-0999">Mitochondrion inner membrane</keyword>
<evidence type="ECO:0000256" key="3">
    <source>
        <dbReference type="ARBA" id="ARBA00022448"/>
    </source>
</evidence>
<evidence type="ECO:0000256" key="6">
    <source>
        <dbReference type="ARBA" id="ARBA00022792"/>
    </source>
</evidence>
<keyword evidence="7" id="KW-1133">Transmembrane helix</keyword>
<feature type="repeat" description="Solcar" evidence="10">
    <location>
        <begin position="22"/>
        <end position="105"/>
    </location>
</feature>
<dbReference type="InterPro" id="IPR050567">
    <property type="entry name" value="Mitochondrial_Carrier"/>
</dbReference>